<dbReference type="Pfam" id="PF03828">
    <property type="entry name" value="PAP_assoc"/>
    <property type="match status" value="1"/>
</dbReference>
<comment type="cofactor">
    <cofactor evidence="1">
        <name>Mn(2+)</name>
        <dbReference type="ChEBI" id="CHEBI:29035"/>
    </cofactor>
</comment>
<dbReference type="InterPro" id="IPR043519">
    <property type="entry name" value="NT_sf"/>
</dbReference>
<name>A0A397U9V3_9GLOM</name>
<dbReference type="Proteomes" id="UP000266673">
    <property type="component" value="Unassembled WGS sequence"/>
</dbReference>
<keyword evidence="5" id="KW-0479">Metal-binding</keyword>
<gene>
    <name evidence="8" type="ORF">C2G38_2275689</name>
</gene>
<keyword evidence="4" id="KW-0808">Transferase</keyword>
<comment type="similarity">
    <text evidence="3">Belongs to the DNA polymerase type-B-like family.</text>
</comment>
<dbReference type="InterPro" id="IPR002058">
    <property type="entry name" value="PAP_assoc"/>
</dbReference>
<feature type="domain" description="PAP-associated" evidence="7">
    <location>
        <begin position="117"/>
        <end position="169"/>
    </location>
</feature>
<organism evidence="8 9">
    <name type="scientific">Gigaspora rosea</name>
    <dbReference type="NCBI Taxonomy" id="44941"/>
    <lineage>
        <taxon>Eukaryota</taxon>
        <taxon>Fungi</taxon>
        <taxon>Fungi incertae sedis</taxon>
        <taxon>Mucoromycota</taxon>
        <taxon>Glomeromycotina</taxon>
        <taxon>Glomeromycetes</taxon>
        <taxon>Diversisporales</taxon>
        <taxon>Gigasporaceae</taxon>
        <taxon>Gigaspora</taxon>
    </lineage>
</organism>
<evidence type="ECO:0000256" key="4">
    <source>
        <dbReference type="ARBA" id="ARBA00022679"/>
    </source>
</evidence>
<evidence type="ECO:0000259" key="7">
    <source>
        <dbReference type="Pfam" id="PF03828"/>
    </source>
</evidence>
<reference evidence="8 9" key="1">
    <citation type="submission" date="2018-06" db="EMBL/GenBank/DDBJ databases">
        <title>Comparative genomics reveals the genomic features of Rhizophagus irregularis, R. cerebriforme, R. diaphanum and Gigaspora rosea, and their symbiotic lifestyle signature.</title>
        <authorList>
            <person name="Morin E."/>
            <person name="San Clemente H."/>
            <person name="Chen E.C.H."/>
            <person name="De La Providencia I."/>
            <person name="Hainaut M."/>
            <person name="Kuo A."/>
            <person name="Kohler A."/>
            <person name="Murat C."/>
            <person name="Tang N."/>
            <person name="Roy S."/>
            <person name="Loubradou J."/>
            <person name="Henrissat B."/>
            <person name="Grigoriev I.V."/>
            <person name="Corradi N."/>
            <person name="Roux C."/>
            <person name="Martin F.M."/>
        </authorList>
    </citation>
    <scope>NUCLEOTIDE SEQUENCE [LARGE SCALE GENOMIC DNA]</scope>
    <source>
        <strain evidence="8 9">DAOM 194757</strain>
    </source>
</reference>
<dbReference type="STRING" id="44941.A0A397U9V3"/>
<evidence type="ECO:0000256" key="5">
    <source>
        <dbReference type="ARBA" id="ARBA00022723"/>
    </source>
</evidence>
<evidence type="ECO:0000256" key="6">
    <source>
        <dbReference type="ARBA" id="ARBA00022842"/>
    </source>
</evidence>
<dbReference type="AlphaFoldDB" id="A0A397U9V3"/>
<evidence type="ECO:0000256" key="2">
    <source>
        <dbReference type="ARBA" id="ARBA00001946"/>
    </source>
</evidence>
<evidence type="ECO:0000256" key="3">
    <source>
        <dbReference type="ARBA" id="ARBA00008593"/>
    </source>
</evidence>
<accession>A0A397U9V3</accession>
<comment type="cofactor">
    <cofactor evidence="2">
        <name>Mg(2+)</name>
        <dbReference type="ChEBI" id="CHEBI:18420"/>
    </cofactor>
</comment>
<comment type="caution">
    <text evidence="8">The sequence shown here is derived from an EMBL/GenBank/DDBJ whole genome shotgun (WGS) entry which is preliminary data.</text>
</comment>
<dbReference type="OrthoDB" id="2274644at2759"/>
<dbReference type="GO" id="GO:0046872">
    <property type="term" value="F:metal ion binding"/>
    <property type="evidence" value="ECO:0007669"/>
    <property type="project" value="UniProtKB-KW"/>
</dbReference>
<dbReference type="EMBL" id="QKWP01001723">
    <property type="protein sequence ID" value="RIB07042.1"/>
    <property type="molecule type" value="Genomic_DNA"/>
</dbReference>
<dbReference type="PANTHER" id="PTHR12271:SF113">
    <property type="entry name" value="POLY(A) RNA POLYMERASE CID11"/>
    <property type="match status" value="1"/>
</dbReference>
<evidence type="ECO:0000256" key="1">
    <source>
        <dbReference type="ARBA" id="ARBA00001936"/>
    </source>
</evidence>
<sequence>MNYKKQIRCYYCNKVGHKKLACDINVNNAQALHNTNLIKSYVCLDSRVRPLVMIIKHWAQRRDLNDAACGTLSSYTWTCMTLNFLQMHYPPILPVLKINEKENENELLEVKYKNNESIGGLLFAFFKWFAYDFDYENYVISLRLGMCLNKWEKNWMHWKLCIEEPFNPERNLGNGVNNDRFKKIIQEFCRAVEYLHNANLELCCEIYDEYEYDEFEYVAGIPLITLKALRKANLDSKKNEFE</sequence>
<keyword evidence="9" id="KW-1185">Reference proteome</keyword>
<evidence type="ECO:0000313" key="9">
    <source>
        <dbReference type="Proteomes" id="UP000266673"/>
    </source>
</evidence>
<keyword evidence="6" id="KW-0460">Magnesium</keyword>
<protein>
    <recommendedName>
        <fullName evidence="7">PAP-associated domain-containing protein</fullName>
    </recommendedName>
</protein>
<dbReference type="SUPFAM" id="SSF81631">
    <property type="entry name" value="PAP/OAS1 substrate-binding domain"/>
    <property type="match status" value="1"/>
</dbReference>
<dbReference type="PANTHER" id="PTHR12271">
    <property type="entry name" value="POLY A POLYMERASE CID PAP -RELATED"/>
    <property type="match status" value="1"/>
</dbReference>
<dbReference type="GO" id="GO:0016779">
    <property type="term" value="F:nucleotidyltransferase activity"/>
    <property type="evidence" value="ECO:0007669"/>
    <property type="project" value="TreeGrafter"/>
</dbReference>
<dbReference type="SUPFAM" id="SSF81301">
    <property type="entry name" value="Nucleotidyltransferase"/>
    <property type="match status" value="1"/>
</dbReference>
<evidence type="ECO:0000313" key="8">
    <source>
        <dbReference type="EMBL" id="RIB07042.1"/>
    </source>
</evidence>
<dbReference type="GO" id="GO:0031123">
    <property type="term" value="P:RNA 3'-end processing"/>
    <property type="evidence" value="ECO:0007669"/>
    <property type="project" value="TreeGrafter"/>
</dbReference>
<dbReference type="Gene3D" id="1.10.1410.10">
    <property type="match status" value="1"/>
</dbReference>
<proteinExistence type="inferred from homology"/>